<proteinExistence type="predicted"/>
<gene>
    <name evidence="1" type="ORF">PanWU01x14_010890</name>
</gene>
<accession>A0A2P5E1E3</accession>
<dbReference type="OrthoDB" id="42889at2759"/>
<protein>
    <submittedName>
        <fullName evidence="1">Uncharacterized protein</fullName>
    </submittedName>
</protein>
<keyword evidence="2" id="KW-1185">Reference proteome</keyword>
<organism evidence="1 2">
    <name type="scientific">Parasponia andersonii</name>
    <name type="common">Sponia andersonii</name>
    <dbReference type="NCBI Taxonomy" id="3476"/>
    <lineage>
        <taxon>Eukaryota</taxon>
        <taxon>Viridiplantae</taxon>
        <taxon>Streptophyta</taxon>
        <taxon>Embryophyta</taxon>
        <taxon>Tracheophyta</taxon>
        <taxon>Spermatophyta</taxon>
        <taxon>Magnoliopsida</taxon>
        <taxon>eudicotyledons</taxon>
        <taxon>Gunneridae</taxon>
        <taxon>Pentapetalae</taxon>
        <taxon>rosids</taxon>
        <taxon>fabids</taxon>
        <taxon>Rosales</taxon>
        <taxon>Cannabaceae</taxon>
        <taxon>Parasponia</taxon>
    </lineage>
</organism>
<evidence type="ECO:0000313" key="1">
    <source>
        <dbReference type="EMBL" id="PON79354.1"/>
    </source>
</evidence>
<name>A0A2P5E1E3_PARAD</name>
<dbReference type="Proteomes" id="UP000237105">
    <property type="component" value="Unassembled WGS sequence"/>
</dbReference>
<dbReference type="EMBL" id="JXTB01000004">
    <property type="protein sequence ID" value="PON79354.1"/>
    <property type="molecule type" value="Genomic_DNA"/>
</dbReference>
<dbReference type="AlphaFoldDB" id="A0A2P5E1E3"/>
<dbReference type="STRING" id="3476.A0A2P5E1E3"/>
<comment type="caution">
    <text evidence="1">The sequence shown here is derived from an EMBL/GenBank/DDBJ whole genome shotgun (WGS) entry which is preliminary data.</text>
</comment>
<reference evidence="2" key="1">
    <citation type="submission" date="2016-06" db="EMBL/GenBank/DDBJ databases">
        <title>Parallel loss of symbiosis genes in relatives of nitrogen-fixing non-legume Parasponia.</title>
        <authorList>
            <person name="Van Velzen R."/>
            <person name="Holmer R."/>
            <person name="Bu F."/>
            <person name="Rutten L."/>
            <person name="Van Zeijl A."/>
            <person name="Liu W."/>
            <person name="Santuari L."/>
            <person name="Cao Q."/>
            <person name="Sharma T."/>
            <person name="Shen D."/>
            <person name="Roswanjaya Y."/>
            <person name="Wardhani T."/>
            <person name="Kalhor M.S."/>
            <person name="Jansen J."/>
            <person name="Van den Hoogen J."/>
            <person name="Gungor B."/>
            <person name="Hartog M."/>
            <person name="Hontelez J."/>
            <person name="Verver J."/>
            <person name="Yang W.-C."/>
            <person name="Schijlen E."/>
            <person name="Repin R."/>
            <person name="Schilthuizen M."/>
            <person name="Schranz E."/>
            <person name="Heidstra R."/>
            <person name="Miyata K."/>
            <person name="Fedorova E."/>
            <person name="Kohlen W."/>
            <person name="Bisseling T."/>
            <person name="Smit S."/>
            <person name="Geurts R."/>
        </authorList>
    </citation>
    <scope>NUCLEOTIDE SEQUENCE [LARGE SCALE GENOMIC DNA]</scope>
    <source>
        <strain evidence="2">cv. WU1-14</strain>
    </source>
</reference>
<evidence type="ECO:0000313" key="2">
    <source>
        <dbReference type="Proteomes" id="UP000237105"/>
    </source>
</evidence>
<sequence>MPSYLGKLVFPENFLSALRTIAMQEDELFKVSTLLEELVGSGGERQPTDSEVRAAVWEACGDSGALQLLIDLLNTK</sequence>